<comment type="similarity">
    <text evidence="6 7">Belongs to the FliO/MopB family.</text>
</comment>
<dbReference type="GO" id="GO:0044781">
    <property type="term" value="P:bacterial-type flagellum organization"/>
    <property type="evidence" value="ECO:0007669"/>
    <property type="project" value="UniProtKB-UniRule"/>
</dbReference>
<proteinExistence type="inferred from homology"/>
<evidence type="ECO:0000256" key="1">
    <source>
        <dbReference type="ARBA" id="ARBA00022475"/>
    </source>
</evidence>
<dbReference type="Pfam" id="PF04347">
    <property type="entry name" value="FliO"/>
    <property type="match status" value="1"/>
</dbReference>
<comment type="caution">
    <text evidence="8">The sequence shown here is derived from an EMBL/GenBank/DDBJ whole genome shotgun (WGS) entry which is preliminary data.</text>
</comment>
<gene>
    <name evidence="8" type="ORF">OO7_07639</name>
</gene>
<keyword evidence="5 7" id="KW-0975">Bacterial flagellum</keyword>
<dbReference type="GO" id="GO:0005886">
    <property type="term" value="C:plasma membrane"/>
    <property type="evidence" value="ECO:0007669"/>
    <property type="project" value="UniProtKB-SubCell"/>
</dbReference>
<dbReference type="AlphaFoldDB" id="K8WQY9"/>
<dbReference type="PANTHER" id="PTHR38766">
    <property type="entry name" value="FLAGELLAR PROTEIN FLIO"/>
    <property type="match status" value="1"/>
</dbReference>
<organism evidence="8 9">
    <name type="scientific">Providencia sneebia DSM 19967</name>
    <dbReference type="NCBI Taxonomy" id="1141660"/>
    <lineage>
        <taxon>Bacteria</taxon>
        <taxon>Pseudomonadati</taxon>
        <taxon>Pseudomonadota</taxon>
        <taxon>Gammaproteobacteria</taxon>
        <taxon>Enterobacterales</taxon>
        <taxon>Morganellaceae</taxon>
        <taxon>Providencia</taxon>
    </lineage>
</organism>
<keyword evidence="2 7" id="KW-0812">Transmembrane</keyword>
<keyword evidence="3 7" id="KW-1133">Transmembrane helix</keyword>
<dbReference type="NCBIfam" id="TIGR03500">
    <property type="entry name" value="FliO_TIGR"/>
    <property type="match status" value="1"/>
</dbReference>
<evidence type="ECO:0000256" key="4">
    <source>
        <dbReference type="ARBA" id="ARBA00023136"/>
    </source>
</evidence>
<evidence type="ECO:0000313" key="9">
    <source>
        <dbReference type="Proteomes" id="UP000010290"/>
    </source>
</evidence>
<evidence type="ECO:0000313" key="8">
    <source>
        <dbReference type="EMBL" id="EKT58570.1"/>
    </source>
</evidence>
<evidence type="ECO:0000256" key="7">
    <source>
        <dbReference type="RuleBase" id="RU362064"/>
    </source>
</evidence>
<evidence type="ECO:0000256" key="3">
    <source>
        <dbReference type="ARBA" id="ARBA00022989"/>
    </source>
</evidence>
<name>K8WQY9_9GAMM</name>
<dbReference type="OrthoDB" id="6897726at2"/>
<evidence type="ECO:0000256" key="2">
    <source>
        <dbReference type="ARBA" id="ARBA00022692"/>
    </source>
</evidence>
<evidence type="ECO:0000256" key="6">
    <source>
        <dbReference type="ARBA" id="ARBA00037937"/>
    </source>
</evidence>
<dbReference type="PANTHER" id="PTHR38766:SF1">
    <property type="entry name" value="FLAGELLAR PROTEIN FLIO"/>
    <property type="match status" value="1"/>
</dbReference>
<dbReference type="Proteomes" id="UP000010290">
    <property type="component" value="Chromosome"/>
</dbReference>
<dbReference type="RefSeq" id="WP_008915364.1">
    <property type="nucleotide sequence ID" value="NZ_CM001773.1"/>
</dbReference>
<dbReference type="GO" id="GO:0009425">
    <property type="term" value="C:bacterial-type flagellum basal body"/>
    <property type="evidence" value="ECO:0007669"/>
    <property type="project" value="UniProtKB-SubCell"/>
</dbReference>
<evidence type="ECO:0000256" key="5">
    <source>
        <dbReference type="ARBA" id="ARBA00023143"/>
    </source>
</evidence>
<keyword evidence="4 7" id="KW-0472">Membrane</keyword>
<keyword evidence="9" id="KW-1185">Reference proteome</keyword>
<dbReference type="InterPro" id="IPR022781">
    <property type="entry name" value="Flagellar_biosynth_FliO"/>
</dbReference>
<dbReference type="InterPro" id="IPR052205">
    <property type="entry name" value="FliO/MopB"/>
</dbReference>
<dbReference type="PATRIC" id="fig|1141660.3.peg.1531"/>
<feature type="transmembrane region" description="Helical" evidence="7">
    <location>
        <begin position="24"/>
        <end position="46"/>
    </location>
</feature>
<dbReference type="EMBL" id="AKKN01000007">
    <property type="protein sequence ID" value="EKT58570.1"/>
    <property type="molecule type" value="Genomic_DNA"/>
</dbReference>
<dbReference type="HOGENOM" id="CLU_113213_1_1_6"/>
<accession>K8WQY9</accession>
<comment type="subcellular location">
    <subcellularLocation>
        <location evidence="7">Cell membrane</location>
    </subcellularLocation>
    <subcellularLocation>
        <location evidence="7">Bacterial flagellum basal body</location>
    </subcellularLocation>
</comment>
<reference evidence="8 9" key="1">
    <citation type="journal article" date="2012" name="BMC Genomics">
        <title>Comparative genomics of bacteria in the genus Providencia isolated from wild Drosophila melanogaster.</title>
        <authorList>
            <person name="Galac M.R."/>
            <person name="Lazzaro B.P."/>
        </authorList>
    </citation>
    <scope>NUCLEOTIDE SEQUENCE [LARGE SCALE GENOMIC DNA]</scope>
    <source>
        <strain evidence="8 9">DSM 19967</strain>
    </source>
</reference>
<protein>
    <recommendedName>
        <fullName evidence="7">Flagellar protein</fullName>
    </recommendedName>
</protein>
<keyword evidence="1 7" id="KW-1003">Cell membrane</keyword>
<sequence>MTTEIQSTSLISQAEQSVLIESNILMQMSAALGGVILLIVLGTWLAKKLGITPAKLNKHSPLKVKNYCSLGNKERVVIVEINHNKLVLGVTTQSINLLYQYPISKENETEPLTFQSVLNNQKNISNNTASSLPTNK</sequence>